<dbReference type="PROSITE" id="PS50931">
    <property type="entry name" value="HTH_LYSR"/>
    <property type="match status" value="1"/>
</dbReference>
<dbReference type="FunFam" id="1.10.10.10:FF:000001">
    <property type="entry name" value="LysR family transcriptional regulator"/>
    <property type="match status" value="1"/>
</dbReference>
<dbReference type="InterPro" id="IPR050950">
    <property type="entry name" value="HTH-type_LysR_regulators"/>
</dbReference>
<protein>
    <recommendedName>
        <fullName evidence="5">HTH lysR-type domain-containing protein</fullName>
    </recommendedName>
</protein>
<dbReference type="PATRIC" id="fig|913848.6.peg.1086"/>
<dbReference type="CDD" id="cd05466">
    <property type="entry name" value="PBP2_LTTR_substrate"/>
    <property type="match status" value="1"/>
</dbReference>
<proteinExistence type="inferred from homology"/>
<dbReference type="GeneID" id="65915984"/>
<dbReference type="PANTHER" id="PTHR30419">
    <property type="entry name" value="HTH-TYPE TRANSCRIPTIONAL REGULATOR YBHD"/>
    <property type="match status" value="1"/>
</dbReference>
<dbReference type="eggNOG" id="COG0583">
    <property type="taxonomic scope" value="Bacteria"/>
</dbReference>
<keyword evidence="2" id="KW-0805">Transcription regulation</keyword>
<dbReference type="InterPro" id="IPR036388">
    <property type="entry name" value="WH-like_DNA-bd_sf"/>
</dbReference>
<evidence type="ECO:0000256" key="3">
    <source>
        <dbReference type="ARBA" id="ARBA00023125"/>
    </source>
</evidence>
<dbReference type="SUPFAM" id="SSF46785">
    <property type="entry name" value="Winged helix' DNA-binding domain"/>
    <property type="match status" value="1"/>
</dbReference>
<evidence type="ECO:0000313" key="7">
    <source>
        <dbReference type="Proteomes" id="UP000051181"/>
    </source>
</evidence>
<dbReference type="Pfam" id="PF03466">
    <property type="entry name" value="LysR_substrate"/>
    <property type="match status" value="1"/>
</dbReference>
<dbReference type="SUPFAM" id="SSF53850">
    <property type="entry name" value="Periplasmic binding protein-like II"/>
    <property type="match status" value="1"/>
</dbReference>
<name>A0A0R1FAX7_9LACO</name>
<comment type="similarity">
    <text evidence="1">Belongs to the LysR transcriptional regulatory family.</text>
</comment>
<organism evidence="6 7">
    <name type="scientific">Loigolactobacillus coryniformis subsp. coryniformis KCTC 3167 = DSM 20001</name>
    <dbReference type="NCBI Taxonomy" id="913848"/>
    <lineage>
        <taxon>Bacteria</taxon>
        <taxon>Bacillati</taxon>
        <taxon>Bacillota</taxon>
        <taxon>Bacilli</taxon>
        <taxon>Lactobacillales</taxon>
        <taxon>Lactobacillaceae</taxon>
        <taxon>Loigolactobacillus</taxon>
    </lineage>
</organism>
<accession>A0A0R1FAX7</accession>
<dbReference type="GO" id="GO:0003677">
    <property type="term" value="F:DNA binding"/>
    <property type="evidence" value="ECO:0007669"/>
    <property type="project" value="UniProtKB-KW"/>
</dbReference>
<evidence type="ECO:0000256" key="2">
    <source>
        <dbReference type="ARBA" id="ARBA00023015"/>
    </source>
</evidence>
<evidence type="ECO:0000256" key="1">
    <source>
        <dbReference type="ARBA" id="ARBA00009437"/>
    </source>
</evidence>
<keyword evidence="3" id="KW-0238">DNA-binding</keyword>
<evidence type="ECO:0000256" key="4">
    <source>
        <dbReference type="ARBA" id="ARBA00023163"/>
    </source>
</evidence>
<dbReference type="Gene3D" id="1.10.10.10">
    <property type="entry name" value="Winged helix-like DNA-binding domain superfamily/Winged helix DNA-binding domain"/>
    <property type="match status" value="1"/>
</dbReference>
<dbReference type="Gene3D" id="3.40.190.290">
    <property type="match status" value="1"/>
</dbReference>
<feature type="domain" description="HTH lysR-type" evidence="5">
    <location>
        <begin position="1"/>
        <end position="58"/>
    </location>
</feature>
<dbReference type="GO" id="GO:0003700">
    <property type="term" value="F:DNA-binding transcription factor activity"/>
    <property type="evidence" value="ECO:0007669"/>
    <property type="project" value="InterPro"/>
</dbReference>
<dbReference type="InterPro" id="IPR005119">
    <property type="entry name" value="LysR_subst-bd"/>
</dbReference>
<dbReference type="EMBL" id="AZCN01000027">
    <property type="protein sequence ID" value="KRK16929.1"/>
    <property type="molecule type" value="Genomic_DNA"/>
</dbReference>
<evidence type="ECO:0000259" key="5">
    <source>
        <dbReference type="PROSITE" id="PS50931"/>
    </source>
</evidence>
<dbReference type="Pfam" id="PF00126">
    <property type="entry name" value="HTH_1"/>
    <property type="match status" value="1"/>
</dbReference>
<dbReference type="AlphaFoldDB" id="A0A0R1FAX7"/>
<dbReference type="GO" id="GO:0005829">
    <property type="term" value="C:cytosol"/>
    <property type="evidence" value="ECO:0007669"/>
    <property type="project" value="TreeGrafter"/>
</dbReference>
<keyword evidence="4" id="KW-0804">Transcription</keyword>
<dbReference type="Proteomes" id="UP000051181">
    <property type="component" value="Unassembled WGS sequence"/>
</dbReference>
<comment type="caution">
    <text evidence="6">The sequence shown here is derived from an EMBL/GenBank/DDBJ whole genome shotgun (WGS) entry which is preliminary data.</text>
</comment>
<reference evidence="6 7" key="1">
    <citation type="journal article" date="2015" name="Genome Announc.">
        <title>Expanding the biotechnology potential of lactobacilli through comparative genomics of 213 strains and associated genera.</title>
        <authorList>
            <person name="Sun Z."/>
            <person name="Harris H.M."/>
            <person name="McCann A."/>
            <person name="Guo C."/>
            <person name="Argimon S."/>
            <person name="Zhang W."/>
            <person name="Yang X."/>
            <person name="Jeffery I.B."/>
            <person name="Cooney J.C."/>
            <person name="Kagawa T.F."/>
            <person name="Liu W."/>
            <person name="Song Y."/>
            <person name="Salvetti E."/>
            <person name="Wrobel A."/>
            <person name="Rasinkangas P."/>
            <person name="Parkhill J."/>
            <person name="Rea M.C."/>
            <person name="O'Sullivan O."/>
            <person name="Ritari J."/>
            <person name="Douillard F.P."/>
            <person name="Paul Ross R."/>
            <person name="Yang R."/>
            <person name="Briner A.E."/>
            <person name="Felis G.E."/>
            <person name="de Vos W.M."/>
            <person name="Barrangou R."/>
            <person name="Klaenhammer T.R."/>
            <person name="Caufield P.W."/>
            <person name="Cui Y."/>
            <person name="Zhang H."/>
            <person name="O'Toole P.W."/>
        </authorList>
    </citation>
    <scope>NUCLEOTIDE SEQUENCE [LARGE SCALE GENOMIC DNA]</scope>
    <source>
        <strain evidence="6 7">DSM 20001</strain>
    </source>
</reference>
<dbReference type="RefSeq" id="WP_010011469.1">
    <property type="nucleotide sequence ID" value="NZ_AZCN01000027.1"/>
</dbReference>
<sequence length="291" mass="32705">MNIAQLQGFVFAAQTDSITQAAKLAYISQPAMTKLIHQLEKELGVQLFDRTGRTIQLNAQGQLFFSYVTTVLDQLQKGIDAVTTKTTNKLKPIRLLVEVASSLIPEIIHIIQQHFPAAPVQLTQRISTLSEPRQFDFIISSRQPQLDRTAIPLLNEEILVGSAQQQFKSQYVTPAELQRLPVIGLGRHNPLRDTVDSYFEALDIHLNYQYEADDPATIRELLLSGAGIGFIPAVTWQKVGRQLHLARIISNPPFRTIYLTENQQTESNVARIVANALVELFVAERKRSLKI</sequence>
<dbReference type="InterPro" id="IPR036390">
    <property type="entry name" value="WH_DNA-bd_sf"/>
</dbReference>
<dbReference type="PRINTS" id="PR00039">
    <property type="entry name" value="HTHLYSR"/>
</dbReference>
<evidence type="ECO:0000313" key="6">
    <source>
        <dbReference type="EMBL" id="KRK16929.1"/>
    </source>
</evidence>
<dbReference type="PANTHER" id="PTHR30419:SF8">
    <property type="entry name" value="NITROGEN ASSIMILATION TRANSCRIPTIONAL ACTIVATOR-RELATED"/>
    <property type="match status" value="1"/>
</dbReference>
<dbReference type="InterPro" id="IPR000847">
    <property type="entry name" value="LysR_HTH_N"/>
</dbReference>
<gene>
    <name evidence="6" type="ORF">FD22_GL001054</name>
</gene>